<dbReference type="CDD" id="cd00024">
    <property type="entry name" value="CD_CSD"/>
    <property type="match status" value="1"/>
</dbReference>
<organism evidence="2 3">
    <name type="scientific">Dioszegia hungarica</name>
    <dbReference type="NCBI Taxonomy" id="4972"/>
    <lineage>
        <taxon>Eukaryota</taxon>
        <taxon>Fungi</taxon>
        <taxon>Dikarya</taxon>
        <taxon>Basidiomycota</taxon>
        <taxon>Agaricomycotina</taxon>
        <taxon>Tremellomycetes</taxon>
        <taxon>Tremellales</taxon>
        <taxon>Bulleribasidiaceae</taxon>
        <taxon>Dioszegia</taxon>
    </lineage>
</organism>
<feature type="compositionally biased region" description="Basic and acidic residues" evidence="1">
    <location>
        <begin position="378"/>
        <end position="394"/>
    </location>
</feature>
<proteinExistence type="predicted"/>
<sequence length="419" mass="46395">MSVEASASEPGEELLCIAEIHRVWSFTSGHSSTGGRCRARWENHIYHYQVPASSAQPWNPSSGGRWSYSDHIALQLASDEPVPWHCFERCFNWRSEKNHTRQITSGDYEDHIFFRSETVAHATDDMITPTMDGMNSHYEEVAELQMQAAADILENERAKMEAARRRRAEDPLQARRPRQMIAVFGTATPVESRNVNAEAEAEPARSAISATVHQAIKQEIGSDDQRQAGLSSAAAAVTDIPVLQIKQIKQEEGSEGAPVQNGGRLQAGPPSAPAAGTGNGAEHAVSQRPAPEVTEIERAVFRPGREIPAPDVFGFVPRKTDEGECDVEAILDSRWEGEGWDRRLQYLVLWAKHEGTGGAEQWVDSADATGARPMIARFHAERPHKPRPEEHAGGEQDEGGEEREQPPRKKTKKKKAGRR</sequence>
<reference evidence="2" key="1">
    <citation type="journal article" date="2022" name="G3 (Bethesda)">
        <title>High quality genome of the basidiomycete yeast Dioszegia hungarica PDD-24b-2 isolated from cloud water.</title>
        <authorList>
            <person name="Jarrige D."/>
            <person name="Haridas S."/>
            <person name="Bleykasten-Grosshans C."/>
            <person name="Joly M."/>
            <person name="Nadalig T."/>
            <person name="Sancelme M."/>
            <person name="Vuilleumier S."/>
            <person name="Grigoriev I.V."/>
            <person name="Amato P."/>
            <person name="Bringel F."/>
        </authorList>
    </citation>
    <scope>NUCLEOTIDE SEQUENCE</scope>
    <source>
        <strain evidence="2">PDD-24b-2</strain>
    </source>
</reference>
<protein>
    <recommendedName>
        <fullName evidence="4">Chromo domain-containing protein</fullName>
    </recommendedName>
</protein>
<dbReference type="SUPFAM" id="SSF54160">
    <property type="entry name" value="Chromo domain-like"/>
    <property type="match status" value="1"/>
</dbReference>
<dbReference type="Gene3D" id="2.40.50.40">
    <property type="match status" value="1"/>
</dbReference>
<name>A0AA38H3V4_9TREE</name>
<evidence type="ECO:0008006" key="4">
    <source>
        <dbReference type="Google" id="ProtNLM"/>
    </source>
</evidence>
<evidence type="ECO:0000313" key="3">
    <source>
        <dbReference type="Proteomes" id="UP001164286"/>
    </source>
</evidence>
<dbReference type="InterPro" id="IPR016197">
    <property type="entry name" value="Chromo-like_dom_sf"/>
</dbReference>
<dbReference type="RefSeq" id="XP_052943069.1">
    <property type="nucleotide sequence ID" value="XM_053087728.1"/>
</dbReference>
<comment type="caution">
    <text evidence="2">The sequence shown here is derived from an EMBL/GenBank/DDBJ whole genome shotgun (WGS) entry which is preliminary data.</text>
</comment>
<feature type="region of interest" description="Disordered" evidence="1">
    <location>
        <begin position="376"/>
        <end position="419"/>
    </location>
</feature>
<gene>
    <name evidence="2" type="ORF">MKK02DRAFT_29152</name>
</gene>
<feature type="compositionally biased region" description="Basic residues" evidence="1">
    <location>
        <begin position="408"/>
        <end position="419"/>
    </location>
</feature>
<dbReference type="AlphaFoldDB" id="A0AA38H3V4"/>
<dbReference type="Proteomes" id="UP001164286">
    <property type="component" value="Unassembled WGS sequence"/>
</dbReference>
<feature type="region of interest" description="Disordered" evidence="1">
    <location>
        <begin position="251"/>
        <end position="293"/>
    </location>
</feature>
<evidence type="ECO:0000313" key="2">
    <source>
        <dbReference type="EMBL" id="KAI9633292.1"/>
    </source>
</evidence>
<dbReference type="EMBL" id="JAKWFO010000011">
    <property type="protein sequence ID" value="KAI9633292.1"/>
    <property type="molecule type" value="Genomic_DNA"/>
</dbReference>
<accession>A0AA38H3V4</accession>
<feature type="compositionally biased region" description="Low complexity" evidence="1">
    <location>
        <begin position="267"/>
        <end position="276"/>
    </location>
</feature>
<keyword evidence="3" id="KW-1185">Reference proteome</keyword>
<dbReference type="GeneID" id="77726933"/>
<evidence type="ECO:0000256" key="1">
    <source>
        <dbReference type="SAM" id="MobiDB-lite"/>
    </source>
</evidence>